<reference evidence="2" key="1">
    <citation type="submission" date="2020-12" db="EMBL/GenBank/DDBJ databases">
        <title>Genomic characterization of non-nitrogen-fixing Frankia strains.</title>
        <authorList>
            <person name="Carlos-Shanley C."/>
            <person name="Guerra T."/>
            <person name="Hahn D."/>
        </authorList>
    </citation>
    <scope>NUCLEOTIDE SEQUENCE</scope>
    <source>
        <strain evidence="2">CN6</strain>
    </source>
</reference>
<dbReference type="Proteomes" id="UP000604475">
    <property type="component" value="Unassembled WGS sequence"/>
</dbReference>
<keyword evidence="3" id="KW-1185">Reference proteome</keyword>
<evidence type="ECO:0000256" key="1">
    <source>
        <dbReference type="SAM" id="MobiDB-lite"/>
    </source>
</evidence>
<organism evidence="2 3">
    <name type="scientific">Frankia nepalensis</name>
    <dbReference type="NCBI Taxonomy" id="1836974"/>
    <lineage>
        <taxon>Bacteria</taxon>
        <taxon>Bacillati</taxon>
        <taxon>Actinomycetota</taxon>
        <taxon>Actinomycetes</taxon>
        <taxon>Frankiales</taxon>
        <taxon>Frankiaceae</taxon>
        <taxon>Frankia</taxon>
    </lineage>
</organism>
<sequence length="745" mass="75559">MVALRPPGLPLPGRANLARALAAPVSVARALPGPGRLARALRHELTHPDRRPRRIWHEDGAAHIELIGVARTGGPSAHAAVSDALRRLAGVDWAEVDEGLGRVLVGFDGDQVEVSDLVDTVGDVERALHAEEGQGPGPARLAERHPAEADPLLAETIALAVDTAAFGVALTGRFVRLPSAPRAAGAIVAVVDGQPRLRAALADRIGPATTDLALGFASAWVGALTQQPDVLAVAVVGRLARIAELRAGALAFGRRATELTADTGRRSGPDDGQPGPGGPDGGSGGPPGAGRGGPGGAAWRGRPVPLPDGPVEVASARLAAAGLALGGAGLVVGRSPRLAGELVLAALPRAARAGREMFAATAGRRLAARGIVPLDARCLRRLDRVDTVMVCASALLGERVRVLSATDAQTWDRAETMLGHLDPRRSFRPGEVVARAGGTRLVAAHDAGRRRAADPAGLPLLVRTGSVSAGALAGVTLDGHAEAVLRAARGCGRVVLTEHASVADIAGLADVTLPPAPRPRQAAGARPSRREAGLAAQVHRLQAAGAVVCVVADEEGDEALRAADVGVGLARAGRRPPWSADLLCGSELTDVWRVLRFMPPAAATSRRAATLSVSGSALAALTTFVNGPGARPSARRLALVSGPVSAAAATAVVTGLVAALRADRGAVPAPVLHTDWHALTAEAALRRLGAATGADTRPAGQRPTAQPTAQPAPRVAAAAPPRGRAPPPAQRGPGARRVAPRAGPA</sequence>
<feature type="compositionally biased region" description="Low complexity" evidence="1">
    <location>
        <begin position="731"/>
        <end position="745"/>
    </location>
</feature>
<feature type="region of interest" description="Disordered" evidence="1">
    <location>
        <begin position="260"/>
        <end position="306"/>
    </location>
</feature>
<dbReference type="AlphaFoldDB" id="A0A937UPP3"/>
<feature type="region of interest" description="Disordered" evidence="1">
    <location>
        <begin position="692"/>
        <end position="745"/>
    </location>
</feature>
<name>A0A937UPP3_9ACTN</name>
<accession>A0A937UPP3</accession>
<feature type="compositionally biased region" description="Gly residues" evidence="1">
    <location>
        <begin position="274"/>
        <end position="298"/>
    </location>
</feature>
<evidence type="ECO:0000313" key="3">
    <source>
        <dbReference type="Proteomes" id="UP000604475"/>
    </source>
</evidence>
<gene>
    <name evidence="2" type="ORF">I7412_01035</name>
</gene>
<comment type="caution">
    <text evidence="2">The sequence shown here is derived from an EMBL/GenBank/DDBJ whole genome shotgun (WGS) entry which is preliminary data.</text>
</comment>
<protein>
    <submittedName>
        <fullName evidence="2">Cation-translocating P-type ATPase</fullName>
    </submittedName>
</protein>
<feature type="compositionally biased region" description="Low complexity" evidence="1">
    <location>
        <begin position="692"/>
        <end position="722"/>
    </location>
</feature>
<dbReference type="EMBL" id="JAEACQ010000053">
    <property type="protein sequence ID" value="MBL7625786.1"/>
    <property type="molecule type" value="Genomic_DNA"/>
</dbReference>
<proteinExistence type="predicted"/>
<feature type="non-terminal residue" evidence="2">
    <location>
        <position position="745"/>
    </location>
</feature>
<evidence type="ECO:0000313" key="2">
    <source>
        <dbReference type="EMBL" id="MBL7625786.1"/>
    </source>
</evidence>